<keyword evidence="2" id="KW-1185">Reference proteome</keyword>
<dbReference type="AlphaFoldDB" id="A0A9C6TXM6"/>
<reference evidence="3" key="1">
    <citation type="submission" date="2025-08" db="UniProtKB">
        <authorList>
            <consortium name="RefSeq"/>
        </authorList>
    </citation>
    <scope>IDENTIFICATION</scope>
    <source>
        <tissue evidence="3">Whole organism</tissue>
    </source>
</reference>
<accession>A0A9C6TXM6</accession>
<evidence type="ECO:0000313" key="2">
    <source>
        <dbReference type="Proteomes" id="UP000504606"/>
    </source>
</evidence>
<organism evidence="2 3">
    <name type="scientific">Frankliniella occidentalis</name>
    <name type="common">Western flower thrips</name>
    <name type="synonym">Euthrips occidentalis</name>
    <dbReference type="NCBI Taxonomy" id="133901"/>
    <lineage>
        <taxon>Eukaryota</taxon>
        <taxon>Metazoa</taxon>
        <taxon>Ecdysozoa</taxon>
        <taxon>Arthropoda</taxon>
        <taxon>Hexapoda</taxon>
        <taxon>Insecta</taxon>
        <taxon>Pterygota</taxon>
        <taxon>Neoptera</taxon>
        <taxon>Paraneoptera</taxon>
        <taxon>Thysanoptera</taxon>
        <taxon>Terebrantia</taxon>
        <taxon>Thripoidea</taxon>
        <taxon>Thripidae</taxon>
        <taxon>Frankliniella</taxon>
    </lineage>
</organism>
<proteinExistence type="predicted"/>
<dbReference type="Proteomes" id="UP000504606">
    <property type="component" value="Unplaced"/>
</dbReference>
<dbReference type="KEGG" id="foc:127749150"/>
<protein>
    <submittedName>
        <fullName evidence="3">Uncharacterized protein LOC127749150</fullName>
    </submittedName>
</protein>
<evidence type="ECO:0000313" key="3">
    <source>
        <dbReference type="RefSeq" id="XP_052122110.1"/>
    </source>
</evidence>
<feature type="chain" id="PRO_5039213489" evidence="1">
    <location>
        <begin position="23"/>
        <end position="193"/>
    </location>
</feature>
<feature type="signal peptide" evidence="1">
    <location>
        <begin position="1"/>
        <end position="22"/>
    </location>
</feature>
<gene>
    <name evidence="3" type="primary">LOC127749150</name>
</gene>
<dbReference type="OrthoDB" id="6613763at2759"/>
<sequence>MGFILWALLTFLCHNKIQHGNALNSFAGPYIIVIEERGAYRCDPPNVQLPWGWNVRPSHFNPNRPREKQLLTGNIAGENVSIDDSSWATIVLDSSSNNQWKENALVLPFKAKACTAFKMNMPTLYNLFYKKTETKGVCRLKPGVYTVKNNPIDWVFPNLPILPYGRFRLRATVGKAENLHACFSADLKIIPKT</sequence>
<dbReference type="GeneID" id="127749150"/>
<name>A0A9C6TXM6_FRAOC</name>
<keyword evidence="1" id="KW-0732">Signal</keyword>
<evidence type="ECO:0000256" key="1">
    <source>
        <dbReference type="SAM" id="SignalP"/>
    </source>
</evidence>
<dbReference type="RefSeq" id="XP_052122110.1">
    <property type="nucleotide sequence ID" value="XM_052266150.1"/>
</dbReference>